<organism evidence="4 5">
    <name type="scientific">Virgibacillus necropolis</name>
    <dbReference type="NCBI Taxonomy" id="163877"/>
    <lineage>
        <taxon>Bacteria</taxon>
        <taxon>Bacillati</taxon>
        <taxon>Bacillota</taxon>
        <taxon>Bacilli</taxon>
        <taxon>Bacillales</taxon>
        <taxon>Bacillaceae</taxon>
        <taxon>Virgibacillus</taxon>
    </lineage>
</organism>
<reference evidence="4 5" key="1">
    <citation type="journal article" date="2003" name="Int. J. Syst. Evol. Microbiol.">
        <title>Virgibacillus carmonensis sp. nov., Virgibacillus necropolis sp. nov. and Virgibacillus picturae sp. nov., three novel species isolated from deteriorated mural paintings, transfer of the species of the genus salibacillus to Virgibacillus, as Virgibacillus marismortui comb. nov. and Virgibacillus salexigens comb. nov., and emended description of the genus Virgibacillus.</title>
        <authorList>
            <person name="Heyrman J."/>
            <person name="Logan N.A."/>
            <person name="Busse H.J."/>
            <person name="Balcaen A."/>
            <person name="Lebbe L."/>
            <person name="Rodriguez-Diaz M."/>
            <person name="Swings J."/>
            <person name="De Vos P."/>
        </authorList>
    </citation>
    <scope>NUCLEOTIDE SEQUENCE [LARGE SCALE GENOMIC DNA]</scope>
    <source>
        <strain evidence="4 5">LMG 19488</strain>
    </source>
</reference>
<feature type="chain" id="PRO_5039375256" description="YtkA-like domain-containing protein" evidence="2">
    <location>
        <begin position="20"/>
        <end position="251"/>
    </location>
</feature>
<feature type="domain" description="YtkA-like" evidence="3">
    <location>
        <begin position="34"/>
        <end position="115"/>
    </location>
</feature>
<dbReference type="EMBL" id="CP022437">
    <property type="protein sequence ID" value="ASN04741.1"/>
    <property type="molecule type" value="Genomic_DNA"/>
</dbReference>
<feature type="region of interest" description="Disordered" evidence="1">
    <location>
        <begin position="139"/>
        <end position="158"/>
    </location>
</feature>
<feature type="domain" description="YtkA-like" evidence="3">
    <location>
        <begin position="157"/>
        <end position="234"/>
    </location>
</feature>
<evidence type="ECO:0000256" key="2">
    <source>
        <dbReference type="SAM" id="SignalP"/>
    </source>
</evidence>
<dbReference type="Pfam" id="PF13115">
    <property type="entry name" value="YtkA"/>
    <property type="match status" value="2"/>
</dbReference>
<keyword evidence="5" id="KW-1185">Reference proteome</keyword>
<evidence type="ECO:0000259" key="3">
    <source>
        <dbReference type="Pfam" id="PF13115"/>
    </source>
</evidence>
<dbReference type="RefSeq" id="WP_089531592.1">
    <property type="nucleotide sequence ID" value="NZ_CP022437.1"/>
</dbReference>
<protein>
    <recommendedName>
        <fullName evidence="3">YtkA-like domain-containing protein</fullName>
    </recommendedName>
</protein>
<dbReference type="Proteomes" id="UP000204391">
    <property type="component" value="Chromosome"/>
</dbReference>
<keyword evidence="2" id="KW-0732">Signal</keyword>
<dbReference type="InterPro" id="IPR032693">
    <property type="entry name" value="YtkA-like_dom"/>
</dbReference>
<gene>
    <name evidence="4" type="ORF">CFK40_06790</name>
</gene>
<proteinExistence type="predicted"/>
<name>A0A221MAS7_9BACI</name>
<feature type="signal peptide" evidence="2">
    <location>
        <begin position="1"/>
        <end position="19"/>
    </location>
</feature>
<dbReference type="OrthoDB" id="2679563at2"/>
<evidence type="ECO:0000313" key="5">
    <source>
        <dbReference type="Proteomes" id="UP000204391"/>
    </source>
</evidence>
<evidence type="ECO:0000313" key="4">
    <source>
        <dbReference type="EMBL" id="ASN04741.1"/>
    </source>
</evidence>
<evidence type="ECO:0000256" key="1">
    <source>
        <dbReference type="SAM" id="MobiDB-lite"/>
    </source>
</evidence>
<sequence length="251" mass="28137">MMKKLLFLAIIIVLLSACGKSDESAQSTDGDMIAKPIDAGLEVPKKADINEPVTFSVTVTQDGEAVKDANDIEFEVWKNGEKEESEMIKAKHQKDGIYTAEKVFKENGIYSVQSHVTARNMHTMPKSEITIGEVTEDSAMDQKNASESSEDQHHHGNTTVDFQLPEMVTAKEASTYVTVVTHKGTPLENALVRLEVWKDGSEKHNYVNLNESETGTYRSEMVLEEKGSYHITVHVEKEEIHTHKEFKIEVK</sequence>
<dbReference type="KEGG" id="vne:CFK40_06790"/>
<dbReference type="AlphaFoldDB" id="A0A221MAS7"/>
<dbReference type="PROSITE" id="PS51257">
    <property type="entry name" value="PROKAR_LIPOPROTEIN"/>
    <property type="match status" value="1"/>
</dbReference>
<accession>A0A221MAS7</accession>